<evidence type="ECO:0000256" key="2">
    <source>
        <dbReference type="ARBA" id="ARBA00022603"/>
    </source>
</evidence>
<keyword evidence="1 6" id="KW-0963">Cytoplasm</keyword>
<dbReference type="InterPro" id="IPR016914">
    <property type="entry name" value="TrmL"/>
</dbReference>
<dbReference type="GO" id="GO:0042802">
    <property type="term" value="F:identical protein binding"/>
    <property type="evidence" value="ECO:0007669"/>
    <property type="project" value="UniProtKB-ARBA"/>
</dbReference>
<feature type="binding site" evidence="6 7">
    <location>
        <position position="102"/>
    </location>
    <ligand>
        <name>S-adenosyl-L-methionine</name>
        <dbReference type="ChEBI" id="CHEBI:59789"/>
    </ligand>
</feature>
<sequence length="166" mass="19081">MADLNIVLFEPEIPANTGNIGRTCVATGTRLHLIEPLGFRLNEKSIKRAGMDYWDDLDVTRYINYQDFLEKNPGAKIYMATTKAKHIYTEVQYESDCYIMFGKESAGIPEEILVQNPDTSIRIPMIGDIRSLNLSNSVAIVLYEALRQNRFNHMQLEGDLHRLQWK</sequence>
<dbReference type="AlphaFoldDB" id="A0A371AYA9"/>
<dbReference type="GO" id="GO:0002130">
    <property type="term" value="P:wobble position ribose methylation"/>
    <property type="evidence" value="ECO:0007669"/>
    <property type="project" value="TreeGrafter"/>
</dbReference>
<evidence type="ECO:0000256" key="7">
    <source>
        <dbReference type="PIRSR" id="PIRSR029256-1"/>
    </source>
</evidence>
<comment type="caution">
    <text evidence="9">The sequence shown here is derived from an EMBL/GenBank/DDBJ whole genome shotgun (WGS) entry which is preliminary data.</text>
</comment>
<comment type="caution">
    <text evidence="6">Lacks conserved residue(s) required for the propagation of feature annotation.</text>
</comment>
<dbReference type="InterPro" id="IPR029026">
    <property type="entry name" value="tRNA_m1G_MTases_N"/>
</dbReference>
<dbReference type="EMBL" id="QRCT01000012">
    <property type="protein sequence ID" value="RDU24578.1"/>
    <property type="molecule type" value="Genomic_DNA"/>
</dbReference>
<reference evidence="9 10" key="1">
    <citation type="submission" date="2018-07" db="EMBL/GenBank/DDBJ databases">
        <title>Anaerosacharophilus polymeroproducens gen. nov. sp. nov., an anaerobic bacterium isolated from salt field.</title>
        <authorList>
            <person name="Kim W."/>
            <person name="Yang S.-H."/>
            <person name="Oh J."/>
            <person name="Lee J.-H."/>
            <person name="Kwon K.K."/>
        </authorList>
    </citation>
    <scope>NUCLEOTIDE SEQUENCE [LARGE SCALE GENOMIC DNA]</scope>
    <source>
        <strain evidence="9 10">MCWD5</strain>
    </source>
</reference>
<evidence type="ECO:0000256" key="6">
    <source>
        <dbReference type="HAMAP-Rule" id="MF_01885"/>
    </source>
</evidence>
<dbReference type="Gene3D" id="3.40.1280.10">
    <property type="match status" value="1"/>
</dbReference>
<keyword evidence="4 6" id="KW-0949">S-adenosyl-L-methionine</keyword>
<evidence type="ECO:0000256" key="5">
    <source>
        <dbReference type="ARBA" id="ARBA00022694"/>
    </source>
</evidence>
<dbReference type="PANTHER" id="PTHR42971:SF1">
    <property type="entry name" value="TRNA (CYTIDINE(34)-2'-O)-METHYLTRANSFERASE"/>
    <property type="match status" value="1"/>
</dbReference>
<gene>
    <name evidence="9" type="ORF">DWV06_03690</name>
</gene>
<evidence type="ECO:0000256" key="3">
    <source>
        <dbReference type="ARBA" id="ARBA00022679"/>
    </source>
</evidence>
<keyword evidence="5 6" id="KW-0819">tRNA processing</keyword>
<comment type="catalytic activity">
    <reaction evidence="6">
        <text>5-carboxymethylaminomethyluridine(34) in tRNA(Leu) + S-adenosyl-L-methionine = 5-carboxymethylaminomethyl-2'-O-methyluridine(34) in tRNA(Leu) + S-adenosyl-L-homocysteine + H(+)</text>
        <dbReference type="Rhea" id="RHEA:43088"/>
        <dbReference type="Rhea" id="RHEA-COMP:10333"/>
        <dbReference type="Rhea" id="RHEA-COMP:10334"/>
        <dbReference type="ChEBI" id="CHEBI:15378"/>
        <dbReference type="ChEBI" id="CHEBI:57856"/>
        <dbReference type="ChEBI" id="CHEBI:59789"/>
        <dbReference type="ChEBI" id="CHEBI:74508"/>
        <dbReference type="ChEBI" id="CHEBI:74511"/>
        <dbReference type="EC" id="2.1.1.207"/>
    </reaction>
</comment>
<dbReference type="OrthoDB" id="9789043at2"/>
<comment type="subcellular location">
    <subcellularLocation>
        <location evidence="6">Cytoplasm</location>
    </subcellularLocation>
</comment>
<dbReference type="CDD" id="cd18094">
    <property type="entry name" value="SpoU-like_TrmL"/>
    <property type="match status" value="1"/>
</dbReference>
<name>A0A371AYA9_9FIRM</name>
<evidence type="ECO:0000256" key="4">
    <source>
        <dbReference type="ARBA" id="ARBA00022691"/>
    </source>
</evidence>
<keyword evidence="10" id="KW-1185">Reference proteome</keyword>
<dbReference type="FunFam" id="3.40.1280.10:FF:000002">
    <property type="entry name" value="Peptidylprolyl isomerase"/>
    <property type="match status" value="1"/>
</dbReference>
<dbReference type="GO" id="GO:0141098">
    <property type="term" value="F:tRNA (cytidine(34)-2'-O)-methyltransferase activity"/>
    <property type="evidence" value="ECO:0007669"/>
    <property type="project" value="RHEA"/>
</dbReference>
<protein>
    <recommendedName>
        <fullName evidence="6">Putative tRNA (cytidine(34)-2'-O)-methyltransferase</fullName>
        <ecNumber evidence="6">2.1.1.207</ecNumber>
    </recommendedName>
    <alternativeName>
        <fullName evidence="6">tRNA (cytidine/uridine-2'-O-)-methyltransferase</fullName>
    </alternativeName>
</protein>
<evidence type="ECO:0000256" key="1">
    <source>
        <dbReference type="ARBA" id="ARBA00022490"/>
    </source>
</evidence>
<dbReference type="HAMAP" id="MF_01885">
    <property type="entry name" value="tRNA_methyltr_TrmL"/>
    <property type="match status" value="1"/>
</dbReference>
<comment type="function">
    <text evidence="6">Could methylate the ribose at the nucleotide 34 wobble position in tRNA.</text>
</comment>
<dbReference type="GO" id="GO:0141102">
    <property type="term" value="F:tRNA (5-carboxymethylaminomethyluridine(34)-2'-O)-methyltransferase activity"/>
    <property type="evidence" value="ECO:0007669"/>
    <property type="project" value="RHEA"/>
</dbReference>
<comment type="similarity">
    <text evidence="6">Belongs to the class IV-like SAM-binding methyltransferase superfamily. RNA methyltransferase TrmH family. TrmL subfamily.</text>
</comment>
<dbReference type="GO" id="GO:0005737">
    <property type="term" value="C:cytoplasm"/>
    <property type="evidence" value="ECO:0007669"/>
    <property type="project" value="UniProtKB-SubCell"/>
</dbReference>
<dbReference type="SUPFAM" id="SSF75217">
    <property type="entry name" value="alpha/beta knot"/>
    <property type="match status" value="1"/>
</dbReference>
<feature type="binding site" evidence="6 7">
    <location>
        <position position="123"/>
    </location>
    <ligand>
        <name>S-adenosyl-L-methionine</name>
        <dbReference type="ChEBI" id="CHEBI:59789"/>
    </ligand>
</feature>
<dbReference type="GO" id="GO:0003723">
    <property type="term" value="F:RNA binding"/>
    <property type="evidence" value="ECO:0007669"/>
    <property type="project" value="InterPro"/>
</dbReference>
<feature type="domain" description="tRNA/rRNA methyltransferase SpoU type" evidence="8">
    <location>
        <begin position="4"/>
        <end position="143"/>
    </location>
</feature>
<proteinExistence type="inferred from homology"/>
<dbReference type="PIRSF" id="PIRSF029256">
    <property type="entry name" value="SpoU_TrmH_prd"/>
    <property type="match status" value="1"/>
</dbReference>
<keyword evidence="3 6" id="KW-0808">Transferase</keyword>
<dbReference type="RefSeq" id="WP_115480811.1">
    <property type="nucleotide sequence ID" value="NZ_QRCT01000012.1"/>
</dbReference>
<dbReference type="InterPro" id="IPR029028">
    <property type="entry name" value="Alpha/beta_knot_MTases"/>
</dbReference>
<comment type="catalytic activity">
    <reaction evidence="6">
        <text>cytidine(34) in tRNA + S-adenosyl-L-methionine = 2'-O-methylcytidine(34) in tRNA + S-adenosyl-L-homocysteine + H(+)</text>
        <dbReference type="Rhea" id="RHEA:43084"/>
        <dbReference type="Rhea" id="RHEA-COMP:10331"/>
        <dbReference type="Rhea" id="RHEA-COMP:10332"/>
        <dbReference type="ChEBI" id="CHEBI:15378"/>
        <dbReference type="ChEBI" id="CHEBI:57856"/>
        <dbReference type="ChEBI" id="CHEBI:59789"/>
        <dbReference type="ChEBI" id="CHEBI:74495"/>
        <dbReference type="ChEBI" id="CHEBI:82748"/>
        <dbReference type="EC" id="2.1.1.207"/>
    </reaction>
</comment>
<evidence type="ECO:0000313" key="9">
    <source>
        <dbReference type="EMBL" id="RDU24578.1"/>
    </source>
</evidence>
<feature type="binding site" evidence="6 7">
    <location>
        <position position="131"/>
    </location>
    <ligand>
        <name>S-adenosyl-L-methionine</name>
        <dbReference type="ChEBI" id="CHEBI:59789"/>
    </ligand>
</feature>
<accession>A0A371AYA9</accession>
<dbReference type="PANTHER" id="PTHR42971">
    <property type="entry name" value="TRNA (CYTIDINE(34)-2'-O)-METHYLTRANSFERASE"/>
    <property type="match status" value="1"/>
</dbReference>
<evidence type="ECO:0000313" key="10">
    <source>
        <dbReference type="Proteomes" id="UP000255036"/>
    </source>
</evidence>
<keyword evidence="2 6" id="KW-0489">Methyltransferase</keyword>
<organism evidence="9 10">
    <name type="scientific">Anaerosacchariphilus polymeriproducens</name>
    <dbReference type="NCBI Taxonomy" id="1812858"/>
    <lineage>
        <taxon>Bacteria</taxon>
        <taxon>Bacillati</taxon>
        <taxon>Bacillota</taxon>
        <taxon>Clostridia</taxon>
        <taxon>Lachnospirales</taxon>
        <taxon>Lachnospiraceae</taxon>
        <taxon>Anaerosacchariphilus</taxon>
    </lineage>
</organism>
<evidence type="ECO:0000259" key="8">
    <source>
        <dbReference type="Pfam" id="PF00588"/>
    </source>
</evidence>
<dbReference type="EC" id="2.1.1.207" evidence="6"/>
<dbReference type="Pfam" id="PF00588">
    <property type="entry name" value="SpoU_methylase"/>
    <property type="match status" value="1"/>
</dbReference>
<dbReference type="InterPro" id="IPR001537">
    <property type="entry name" value="SpoU_MeTrfase"/>
</dbReference>
<dbReference type="Proteomes" id="UP000255036">
    <property type="component" value="Unassembled WGS sequence"/>
</dbReference>